<name>A0ABY8HMA2_ENSAD</name>
<evidence type="ECO:0008006" key="3">
    <source>
        <dbReference type="Google" id="ProtNLM"/>
    </source>
</evidence>
<keyword evidence="2" id="KW-1185">Reference proteome</keyword>
<geneLocation type="plasmid" evidence="1 2">
    <name>unnamedA</name>
</geneLocation>
<accession>A0ABY8HMA2</accession>
<dbReference type="Gene3D" id="3.40.50.150">
    <property type="entry name" value="Vaccinia Virus protein VP39"/>
    <property type="match status" value="1"/>
</dbReference>
<dbReference type="SUPFAM" id="SSF53335">
    <property type="entry name" value="S-adenosyl-L-methionine-dependent methyltransferases"/>
    <property type="match status" value="1"/>
</dbReference>
<proteinExistence type="predicted"/>
<protein>
    <recommendedName>
        <fullName evidence="3">Methyltransferase domain-containing protein</fullName>
    </recommendedName>
</protein>
<sequence length="241" mass="27104">MVSEDKLHTTIKAVWNNAEDETYRQDQSHYRGVGRWADDEAWQDIGRSSMQKIKFLWRLLNRPNASLANQVVLEWGPGGGANAFGLREISSRYYGVDISEKNLAEAGRMMTAEGRPNYFKPVLLAGVPQSIVGDVEPINIFLSTAVFQHFPSRDYGIEVLKALRSMCAPNAGGFIQIRFDNGNPKYRGIASIQEYEREHITANSYPIEVFWDALDAAGFQPLAVNGLRTKNNYATFYMAAK</sequence>
<dbReference type="GeneID" id="29521852"/>
<gene>
    <name evidence="1" type="ORF">P4B07_24480</name>
</gene>
<evidence type="ECO:0000313" key="2">
    <source>
        <dbReference type="Proteomes" id="UP001214094"/>
    </source>
</evidence>
<dbReference type="RefSeq" id="WP_034798056.1">
    <property type="nucleotide sequence ID" value="NZ_CP015881.1"/>
</dbReference>
<evidence type="ECO:0000313" key="1">
    <source>
        <dbReference type="EMBL" id="WFP92921.1"/>
    </source>
</evidence>
<reference evidence="1 2" key="1">
    <citation type="submission" date="2023-03" db="EMBL/GenBank/DDBJ databases">
        <title>Comparative genome and transcriptome analysis combination mining strategies for increasing vitamin B12 production of Ensifer adhaerens strain.</title>
        <authorList>
            <person name="Yongheng L."/>
        </authorList>
    </citation>
    <scope>NUCLEOTIDE SEQUENCE [LARGE SCALE GENOMIC DNA]</scope>
    <source>
        <strain evidence="1 2">Casida A-T305</strain>
        <plasmid evidence="1 2">unnamedA</plasmid>
    </source>
</reference>
<keyword evidence="1" id="KW-0614">Plasmid</keyword>
<dbReference type="InterPro" id="IPR029063">
    <property type="entry name" value="SAM-dependent_MTases_sf"/>
</dbReference>
<dbReference type="Proteomes" id="UP001214094">
    <property type="component" value="Plasmid unnamedA"/>
</dbReference>
<organism evidence="1 2">
    <name type="scientific">Ensifer adhaerens</name>
    <name type="common">Sinorhizobium morelense</name>
    <dbReference type="NCBI Taxonomy" id="106592"/>
    <lineage>
        <taxon>Bacteria</taxon>
        <taxon>Pseudomonadati</taxon>
        <taxon>Pseudomonadota</taxon>
        <taxon>Alphaproteobacteria</taxon>
        <taxon>Hyphomicrobiales</taxon>
        <taxon>Rhizobiaceae</taxon>
        <taxon>Sinorhizobium/Ensifer group</taxon>
        <taxon>Ensifer</taxon>
    </lineage>
</organism>
<dbReference type="EMBL" id="CP121309">
    <property type="protein sequence ID" value="WFP92921.1"/>
    <property type="molecule type" value="Genomic_DNA"/>
</dbReference>